<proteinExistence type="predicted"/>
<accession>A0A5P2C0L2</accession>
<reference evidence="3 4" key="1">
    <citation type="submission" date="2018-05" db="EMBL/GenBank/DDBJ databases">
        <title>Streptomyces venezuelae.</title>
        <authorList>
            <person name="Kim W."/>
            <person name="Lee N."/>
            <person name="Cho B.-K."/>
        </authorList>
    </citation>
    <scope>NUCLEOTIDE SEQUENCE [LARGE SCALE GENOMIC DNA]</scope>
    <source>
        <strain evidence="3 4">ATCC 14584</strain>
    </source>
</reference>
<dbReference type="Proteomes" id="UP000322927">
    <property type="component" value="Chromosome"/>
</dbReference>
<evidence type="ECO:0000256" key="2">
    <source>
        <dbReference type="SAM" id="SignalP"/>
    </source>
</evidence>
<keyword evidence="2" id="KW-0732">Signal</keyword>
<feature type="signal peptide" evidence="2">
    <location>
        <begin position="1"/>
        <end position="16"/>
    </location>
</feature>
<dbReference type="PROSITE" id="PS51257">
    <property type="entry name" value="PROKAR_LIPOPROTEIN"/>
    <property type="match status" value="1"/>
</dbReference>
<evidence type="ECO:0000313" key="4">
    <source>
        <dbReference type="Proteomes" id="UP000322927"/>
    </source>
</evidence>
<dbReference type="RefSeq" id="WP_150216256.1">
    <property type="nucleotide sequence ID" value="NZ_CP029192.1"/>
</dbReference>
<sequence>MKVRWGVLALVGVVLAGCGAGTGSEPDGISPPGYAREPGVPRVSTAADMPELPFEQYEFSSEDDRRLGRARDRLQRQCMRGFGFEDFPLDPDTWSGTRMASAFKTTLVAVDPYGTLDLDRARRWGYGLDPDRAEALEADFLPKGRKVTRRERQVLFGPEAGEGGRSVVNGRKVPKGGCSGEAARHTEADVANPTRMWGYVPRRTERIAKAVAKDERVRRVFRDWSRCVEDRGFKRYANPVQASTDKAWTKGRDDGNTHRTERELGTAVADVECNRGLNVTGVWWAVTAEKQRADLRRDKSRYEAVREDQDRLRAAVREALGETG</sequence>
<evidence type="ECO:0000256" key="1">
    <source>
        <dbReference type="SAM" id="MobiDB-lite"/>
    </source>
</evidence>
<evidence type="ECO:0000313" key="3">
    <source>
        <dbReference type="EMBL" id="QES34169.1"/>
    </source>
</evidence>
<dbReference type="AlphaFoldDB" id="A0A5P2C0L2"/>
<evidence type="ECO:0008006" key="5">
    <source>
        <dbReference type="Google" id="ProtNLM"/>
    </source>
</evidence>
<gene>
    <name evidence="3" type="ORF">DEJ48_12875</name>
</gene>
<dbReference type="OrthoDB" id="4800194at2"/>
<protein>
    <recommendedName>
        <fullName evidence="5">Lipoprotein</fullName>
    </recommendedName>
</protein>
<feature type="region of interest" description="Disordered" evidence="1">
    <location>
        <begin position="159"/>
        <end position="182"/>
    </location>
</feature>
<organism evidence="3 4">
    <name type="scientific">Streptomyces venezuelae</name>
    <dbReference type="NCBI Taxonomy" id="54571"/>
    <lineage>
        <taxon>Bacteria</taxon>
        <taxon>Bacillati</taxon>
        <taxon>Actinomycetota</taxon>
        <taxon>Actinomycetes</taxon>
        <taxon>Kitasatosporales</taxon>
        <taxon>Streptomycetaceae</taxon>
        <taxon>Streptomyces</taxon>
    </lineage>
</organism>
<name>A0A5P2C0L2_STRVZ</name>
<dbReference type="EMBL" id="CP029192">
    <property type="protein sequence ID" value="QES34169.1"/>
    <property type="molecule type" value="Genomic_DNA"/>
</dbReference>
<feature type="chain" id="PRO_5038468984" description="Lipoprotein" evidence="2">
    <location>
        <begin position="17"/>
        <end position="324"/>
    </location>
</feature>